<organism evidence="1 2">
    <name type="scientific">Malus domestica</name>
    <name type="common">Apple</name>
    <name type="synonym">Pyrus malus</name>
    <dbReference type="NCBI Taxonomy" id="3750"/>
    <lineage>
        <taxon>Eukaryota</taxon>
        <taxon>Viridiplantae</taxon>
        <taxon>Streptophyta</taxon>
        <taxon>Embryophyta</taxon>
        <taxon>Tracheophyta</taxon>
        <taxon>Spermatophyta</taxon>
        <taxon>Magnoliopsida</taxon>
        <taxon>eudicotyledons</taxon>
        <taxon>Gunneridae</taxon>
        <taxon>Pentapetalae</taxon>
        <taxon>rosids</taxon>
        <taxon>fabids</taxon>
        <taxon>Rosales</taxon>
        <taxon>Rosaceae</taxon>
        <taxon>Amygdaloideae</taxon>
        <taxon>Maleae</taxon>
        <taxon>Malus</taxon>
    </lineage>
</organism>
<dbReference type="Proteomes" id="UP000290289">
    <property type="component" value="Chromosome 14"/>
</dbReference>
<evidence type="ECO:0000313" key="1">
    <source>
        <dbReference type="EMBL" id="RXH76877.1"/>
    </source>
</evidence>
<comment type="caution">
    <text evidence="1">The sequence shown here is derived from an EMBL/GenBank/DDBJ whole genome shotgun (WGS) entry which is preliminary data.</text>
</comment>
<gene>
    <name evidence="1" type="ORF">DVH24_019765</name>
</gene>
<accession>A0A498I4L5</accession>
<dbReference type="EMBL" id="RDQH01000340">
    <property type="protein sequence ID" value="RXH76877.1"/>
    <property type="molecule type" value="Genomic_DNA"/>
</dbReference>
<proteinExistence type="predicted"/>
<evidence type="ECO:0000313" key="2">
    <source>
        <dbReference type="Proteomes" id="UP000290289"/>
    </source>
</evidence>
<protein>
    <submittedName>
        <fullName evidence="1">Uncharacterized protein</fullName>
    </submittedName>
</protein>
<keyword evidence="2" id="KW-1185">Reference proteome</keyword>
<dbReference type="GO" id="GO:0004842">
    <property type="term" value="F:ubiquitin-protein transferase activity"/>
    <property type="evidence" value="ECO:0007669"/>
    <property type="project" value="InterPro"/>
</dbReference>
<sequence length="221" mass="25377">MAHFLSFITWQLIFRTKRVCFTTRIFVLQSKTFPFKNCIGSAFNVKGIMECPNCREIENGKWRYYVSCSPDHELDLSEDEMDYEDSPIEFLDMVKVMTAFINIAFFSFFFQIKQASHNVVNLFLFVQSLSRMIIMDENGKQARVRETGASSSRSTTGEVNALKEEVTTLKAQLAAQGEQMSIIVRALQMSGLNLHLILLHLRPPSHFAQPIPSKFTIFIKN</sequence>
<dbReference type="PANTHER" id="PTHR46798:SF3">
    <property type="entry name" value="RING FINGER FAMILY PROTEIN"/>
    <property type="match status" value="1"/>
</dbReference>
<name>A0A498I4L5_MALDO</name>
<dbReference type="AlphaFoldDB" id="A0A498I4L5"/>
<dbReference type="PANTHER" id="PTHR46798">
    <property type="entry name" value="OS09G0511500 PROTEIN"/>
    <property type="match status" value="1"/>
</dbReference>
<reference evidence="1 2" key="1">
    <citation type="submission" date="2018-10" db="EMBL/GenBank/DDBJ databases">
        <title>A high-quality apple genome assembly.</title>
        <authorList>
            <person name="Hu J."/>
        </authorList>
    </citation>
    <scope>NUCLEOTIDE SEQUENCE [LARGE SCALE GENOMIC DNA]</scope>
    <source>
        <strain evidence="2">cv. HFTH1</strain>
        <tissue evidence="1">Young leaf</tissue>
    </source>
</reference>
<dbReference type="InterPro" id="IPR044274">
    <property type="entry name" value="RFI2"/>
</dbReference>